<evidence type="ECO:0000256" key="1">
    <source>
        <dbReference type="SAM" id="MobiDB-lite"/>
    </source>
</evidence>
<reference evidence="3" key="1">
    <citation type="submission" date="2018-05" db="EMBL/GenBank/DDBJ databases">
        <authorList>
            <person name="Lanie J.A."/>
            <person name="Ng W.-L."/>
            <person name="Kazmierczak K.M."/>
            <person name="Andrzejewski T.M."/>
            <person name="Davidsen T.M."/>
            <person name="Wayne K.J."/>
            <person name="Tettelin H."/>
            <person name="Glass J.I."/>
            <person name="Rusch D."/>
            <person name="Podicherti R."/>
            <person name="Tsui H.-C.T."/>
            <person name="Winkler M.E."/>
        </authorList>
    </citation>
    <scope>NUCLEOTIDE SEQUENCE</scope>
</reference>
<dbReference type="InterPro" id="IPR027381">
    <property type="entry name" value="LytR/CpsA/Psr_C"/>
</dbReference>
<dbReference type="Gene3D" id="3.30.70.2390">
    <property type="match status" value="1"/>
</dbReference>
<gene>
    <name evidence="3" type="ORF">METZ01_LOCUS81659</name>
</gene>
<feature type="region of interest" description="Disordered" evidence="1">
    <location>
        <begin position="1"/>
        <end position="22"/>
    </location>
</feature>
<dbReference type="PANTHER" id="PTHR33392">
    <property type="entry name" value="POLYISOPRENYL-TEICHOIC ACID--PEPTIDOGLYCAN TEICHOIC ACID TRANSFERASE TAGU"/>
    <property type="match status" value="1"/>
</dbReference>
<accession>A0A381UKV6</accession>
<feature type="compositionally biased region" description="Basic and acidic residues" evidence="1">
    <location>
        <begin position="8"/>
        <end position="19"/>
    </location>
</feature>
<organism evidence="3">
    <name type="scientific">marine metagenome</name>
    <dbReference type="NCBI Taxonomy" id="408172"/>
    <lineage>
        <taxon>unclassified sequences</taxon>
        <taxon>metagenomes</taxon>
        <taxon>ecological metagenomes</taxon>
    </lineage>
</organism>
<evidence type="ECO:0000259" key="2">
    <source>
        <dbReference type="Pfam" id="PF13399"/>
    </source>
</evidence>
<feature type="domain" description="LytR/CpsA/Psr regulator C-terminal" evidence="2">
    <location>
        <begin position="310"/>
        <end position="395"/>
    </location>
</feature>
<dbReference type="InterPro" id="IPR050922">
    <property type="entry name" value="LytR/CpsA/Psr_CW_biosynth"/>
</dbReference>
<dbReference type="PANTHER" id="PTHR33392:SF6">
    <property type="entry name" value="POLYISOPRENYL-TEICHOIC ACID--PEPTIDOGLYCAN TEICHOIC ACID TRANSFERASE TAGU"/>
    <property type="match status" value="1"/>
</dbReference>
<name>A0A381UKV6_9ZZZZ</name>
<proteinExistence type="predicted"/>
<sequence length="399" mass="41320">MDDGLPEEMAHGSPSERRRPAPPLSAGWRWGFPAVVAVLVLWSGWLLMDGLGTILDSEEGRTREAVTDQSAPGFEAFVEQTWSMLVVTEDAAGELVQVAVIAAIDRTGGGGTVLLVPSEASASGCAAQPCRLVDRHREGGVETVRASVTELMGVGVTGTALLTPTRWENLAGASPAVVVELPGDLVATAADGTSVVRFPAGTVAVAPAEVVDLLGFVDDVGGVDRLARQREWWTGWMGQVGVGDPAANLPALDLDLVHLLVTVATGPVRVVTSPWAVDGSSMVVDGTALDDLVVAMFPFPVPLVPGRLPTVRLLNGTGDPSLDAPAREAVLRAGVELAVVGNYRHDGAIQTRVIHRDPAQAEAANALAALLGAGVIFDEMASPVADLTVVIGADFRPAG</sequence>
<evidence type="ECO:0000313" key="3">
    <source>
        <dbReference type="EMBL" id="SVA28805.1"/>
    </source>
</evidence>
<dbReference type="EMBL" id="UINC01006647">
    <property type="protein sequence ID" value="SVA28805.1"/>
    <property type="molecule type" value="Genomic_DNA"/>
</dbReference>
<protein>
    <recommendedName>
        <fullName evidence="2">LytR/CpsA/Psr regulator C-terminal domain-containing protein</fullName>
    </recommendedName>
</protein>
<dbReference type="AlphaFoldDB" id="A0A381UKV6"/>
<dbReference type="Pfam" id="PF13399">
    <property type="entry name" value="LytR_C"/>
    <property type="match status" value="1"/>
</dbReference>